<comment type="caution">
    <text evidence="1">The sequence shown here is derived from an EMBL/GenBank/DDBJ whole genome shotgun (WGS) entry which is preliminary data.</text>
</comment>
<evidence type="ECO:0000313" key="2">
    <source>
        <dbReference type="Proteomes" id="UP000018461"/>
    </source>
</evidence>
<dbReference type="AlphaFoldDB" id="G9WNT9"/>
<dbReference type="Proteomes" id="UP000018461">
    <property type="component" value="Unassembled WGS sequence"/>
</dbReference>
<evidence type="ECO:0000313" key="1">
    <source>
        <dbReference type="EMBL" id="EHL10826.1"/>
    </source>
</evidence>
<proteinExistence type="predicted"/>
<keyword evidence="2" id="KW-1185">Reference proteome</keyword>
<dbReference type="HOGENOM" id="CLU_560010_0_0_9"/>
<reference evidence="1" key="1">
    <citation type="submission" date="2011-08" db="EMBL/GenBank/DDBJ databases">
        <authorList>
            <consortium name="The Broad Institute Genome Sequencing Platform"/>
            <person name="Earl A."/>
            <person name="Ward D."/>
            <person name="Feldgarden M."/>
            <person name="Gevers D."/>
            <person name="Sizova M."/>
            <person name="Hazen A."/>
            <person name="Epstein S."/>
            <person name="Young S.K."/>
            <person name="Zeng Q."/>
            <person name="Gargeya S."/>
            <person name="Fitzgerald M."/>
            <person name="Haas B."/>
            <person name="Abouelleil A."/>
            <person name="Alvarado L."/>
            <person name="Arachchi H.M."/>
            <person name="Berlin A."/>
            <person name="Brown A."/>
            <person name="Chapman S.B."/>
            <person name="Chen Z."/>
            <person name="Dunbar C."/>
            <person name="Freedman E."/>
            <person name="Gearin G."/>
            <person name="Gellesch M."/>
            <person name="Goldberg J."/>
            <person name="Griggs A."/>
            <person name="Gujja S."/>
            <person name="Heiman D."/>
            <person name="Howarth C."/>
            <person name="Larson L."/>
            <person name="Lui A."/>
            <person name="MacDonald P.J.P."/>
            <person name="Montmayeur A."/>
            <person name="Murphy C."/>
            <person name="Neiman D."/>
            <person name="Pearson M."/>
            <person name="Priest M."/>
            <person name="Roberts A."/>
            <person name="Saif S."/>
            <person name="Shea T."/>
            <person name="Shenoy N."/>
            <person name="Sisk P."/>
            <person name="Stolte C."/>
            <person name="Sykes S."/>
            <person name="Wortman J."/>
            <person name="Nusbaum C."/>
            <person name="Birren B."/>
        </authorList>
    </citation>
    <scope>NUCLEOTIDE SEQUENCE</scope>
    <source>
        <strain evidence="1">ACB1</strain>
    </source>
</reference>
<reference evidence="1" key="2">
    <citation type="submission" date="2013-03" db="EMBL/GenBank/DDBJ databases">
        <title>The Genome Sequence of Oribacterium sp. ACB1.</title>
        <authorList>
            <consortium name="The Broad Institute Genomics Platform"/>
            <consortium name="The Broad Institute Genome Sequencing Center for Infectious Disease"/>
            <person name="Earl A."/>
            <person name="Ward D."/>
            <person name="Feldgarden M."/>
            <person name="Gevers D."/>
            <person name="Sizova M."/>
            <person name="Hazen A."/>
            <person name="Epstein S."/>
            <person name="Walker B."/>
            <person name="Young S."/>
            <person name="Zeng Q."/>
            <person name="Gargeya S."/>
            <person name="Fitzgerald M."/>
            <person name="Haas B."/>
            <person name="Abouelleil A."/>
            <person name="Allen A.W."/>
            <person name="Alvarado L."/>
            <person name="Arachchi H.M."/>
            <person name="Berlin A.M."/>
            <person name="Chapman S.B."/>
            <person name="Gainer-Dewar J."/>
            <person name="Goldberg J."/>
            <person name="Griggs A."/>
            <person name="Gujja S."/>
            <person name="Hansen M."/>
            <person name="Howarth C."/>
            <person name="Imamovic A."/>
            <person name="Ireland A."/>
            <person name="Larimer J."/>
            <person name="McCowan C."/>
            <person name="Murphy C."/>
            <person name="Pearson M."/>
            <person name="Poon T.W."/>
            <person name="Priest M."/>
            <person name="Roberts A."/>
            <person name="Saif S."/>
            <person name="Shea T."/>
            <person name="Sisk P."/>
            <person name="Sykes S."/>
            <person name="Wortman J."/>
            <person name="Nusbaum C."/>
            <person name="Birren B."/>
        </authorList>
    </citation>
    <scope>NUCLEOTIDE SEQUENCE [LARGE SCALE GENOMIC DNA]</scope>
    <source>
        <strain evidence="1">ACB1</strain>
    </source>
</reference>
<gene>
    <name evidence="1" type="ORF">HMPREF9625_01022</name>
</gene>
<dbReference type="RefSeq" id="WP_009534878.1">
    <property type="nucleotide sequence ID" value="NZ_KE148312.1"/>
</dbReference>
<dbReference type="EMBL" id="AFZC02000003">
    <property type="protein sequence ID" value="EHL10826.1"/>
    <property type="molecule type" value="Genomic_DNA"/>
</dbReference>
<accession>G9WNT9</accession>
<protein>
    <submittedName>
        <fullName evidence="1">Uncharacterized protein</fullName>
    </submittedName>
</protein>
<sequence length="487" mass="55730">MSLMDIIFGESEEGSPLSEEEMILKPVRVLGVTGEKITTVSIGESLDIVQEKEEGLIRLVQRNERNEEIRSLMSCPYPQNADARKELVDMMTSVKLDIANAYLTGRECIRIPRSKYELFIYMRRRPTIPIDMNKLSRELSSGEARENVGMFRSFMEKNPRLNIYASVDSLAMDTAYRILKQEFKALSNVRFIPLDNPKKKEISWDDPRIQESLRYTPNVASIGLGISGGEKPQYGLELLNEDITSVVMKASLLGHHSCNIRECMIDAQAVGHAKAMWELGTKRGKSPEFIQKTIEDLAFEDACYRISESSARAIIEHARQRGFCEGEDIGLIRVPVLDRFLLLNLFRQADDGFLVYEESKGFQYYKDVTGKLVIQFGWTKDGFWYIAPPDKGEREIRADAAQVMLEGKYLKALQKILKSNRNRSVSGAFAKLREFIESYQKLGMGLNEQQECIRTARDYFEGEDMEEIMMVIEEILSTHSLYENFGF</sequence>
<dbReference type="STRING" id="796943.HMPREF9625_01022"/>
<dbReference type="PATRIC" id="fig|796943.3.peg.1446"/>
<name>G9WNT9_9FIRM</name>
<organism evidence="1 2">
    <name type="scientific">Oribacterium parvum ACB1</name>
    <dbReference type="NCBI Taxonomy" id="796943"/>
    <lineage>
        <taxon>Bacteria</taxon>
        <taxon>Bacillati</taxon>
        <taxon>Bacillota</taxon>
        <taxon>Clostridia</taxon>
        <taxon>Lachnospirales</taxon>
        <taxon>Lachnospiraceae</taxon>
        <taxon>Oribacterium</taxon>
    </lineage>
</organism>